<dbReference type="EMBL" id="JARQZJ010000003">
    <property type="protein sequence ID" value="KAK9870677.1"/>
    <property type="molecule type" value="Genomic_DNA"/>
</dbReference>
<evidence type="ECO:0000313" key="2">
    <source>
        <dbReference type="EMBL" id="KAK9870677.1"/>
    </source>
</evidence>
<evidence type="ECO:0000256" key="1">
    <source>
        <dbReference type="SAM" id="MobiDB-lite"/>
    </source>
</evidence>
<proteinExistence type="predicted"/>
<comment type="caution">
    <text evidence="2">The sequence shown here is derived from an EMBL/GenBank/DDBJ whole genome shotgun (WGS) entry which is preliminary data.</text>
</comment>
<dbReference type="Proteomes" id="UP001431783">
    <property type="component" value="Unassembled WGS sequence"/>
</dbReference>
<gene>
    <name evidence="2" type="ORF">WA026_008238</name>
</gene>
<feature type="compositionally biased region" description="Basic and acidic residues" evidence="1">
    <location>
        <begin position="239"/>
        <end position="248"/>
    </location>
</feature>
<protein>
    <submittedName>
        <fullName evidence="2">Uncharacterized protein</fullName>
    </submittedName>
</protein>
<feature type="compositionally biased region" description="Polar residues" evidence="1">
    <location>
        <begin position="249"/>
        <end position="260"/>
    </location>
</feature>
<feature type="region of interest" description="Disordered" evidence="1">
    <location>
        <begin position="179"/>
        <end position="260"/>
    </location>
</feature>
<keyword evidence="3" id="KW-1185">Reference proteome</keyword>
<name>A0AAW1TRI2_9CUCU</name>
<dbReference type="AlphaFoldDB" id="A0AAW1TRI2"/>
<sequence>MLNPYTQNSYQVHKELSYSKIPEITSTPYGISPCKYRKLSTLFTPRRIMGSRCSFESLSNVTPSSIKRNNDAPEPMLTSTRFNVIVRNYIRSKSRGYTGTLVQYNGESSRVQQLTHQEKYGSPDIFPRIHLFQKDIPIIEPKQTTLRIETSDIKAQYSQDHNTLIPESIVRTNSVIKKNSHSGNELSPKTLGVRTEPDVSKALSRKRSHATEDYERDGSNKKLRENCMVNGDCDGDSSYETREVDSTKSDACTTKWPSQQ</sequence>
<reference evidence="2 3" key="1">
    <citation type="submission" date="2023-03" db="EMBL/GenBank/DDBJ databases">
        <title>Genome insight into feeding habits of ladybird beetles.</title>
        <authorList>
            <person name="Li H.-S."/>
            <person name="Huang Y.-H."/>
            <person name="Pang H."/>
        </authorList>
    </citation>
    <scope>NUCLEOTIDE SEQUENCE [LARGE SCALE GENOMIC DNA]</scope>
    <source>
        <strain evidence="2">SYSU_2023b</strain>
        <tissue evidence="2">Whole body</tissue>
    </source>
</reference>
<accession>A0AAW1TRI2</accession>
<organism evidence="2 3">
    <name type="scientific">Henosepilachna vigintioctopunctata</name>
    <dbReference type="NCBI Taxonomy" id="420089"/>
    <lineage>
        <taxon>Eukaryota</taxon>
        <taxon>Metazoa</taxon>
        <taxon>Ecdysozoa</taxon>
        <taxon>Arthropoda</taxon>
        <taxon>Hexapoda</taxon>
        <taxon>Insecta</taxon>
        <taxon>Pterygota</taxon>
        <taxon>Neoptera</taxon>
        <taxon>Endopterygota</taxon>
        <taxon>Coleoptera</taxon>
        <taxon>Polyphaga</taxon>
        <taxon>Cucujiformia</taxon>
        <taxon>Coccinelloidea</taxon>
        <taxon>Coccinellidae</taxon>
        <taxon>Epilachninae</taxon>
        <taxon>Epilachnini</taxon>
        <taxon>Henosepilachna</taxon>
    </lineage>
</organism>
<feature type="compositionally biased region" description="Basic and acidic residues" evidence="1">
    <location>
        <begin position="209"/>
        <end position="225"/>
    </location>
</feature>
<evidence type="ECO:0000313" key="3">
    <source>
        <dbReference type="Proteomes" id="UP001431783"/>
    </source>
</evidence>